<name>A0A3R9J6U1_STROR</name>
<gene>
    <name evidence="1" type="ORF">D8862_00250</name>
</gene>
<protein>
    <submittedName>
        <fullName evidence="1">Uncharacterized protein</fullName>
    </submittedName>
</protein>
<dbReference type="AlphaFoldDB" id="A0A3R9J6U1"/>
<sequence>MRKHQFFSLADILEQVKLEQCTQDDFCLYGNDEGNLALDSLYFGVGLSSCS</sequence>
<dbReference type="Proteomes" id="UP000272252">
    <property type="component" value="Unassembled WGS sequence"/>
</dbReference>
<evidence type="ECO:0000313" key="2">
    <source>
        <dbReference type="Proteomes" id="UP000272252"/>
    </source>
</evidence>
<comment type="caution">
    <text evidence="1">The sequence shown here is derived from an EMBL/GenBank/DDBJ whole genome shotgun (WGS) entry which is preliminary data.</text>
</comment>
<dbReference type="EMBL" id="RJNK01000001">
    <property type="protein sequence ID" value="RSI66174.1"/>
    <property type="molecule type" value="Genomic_DNA"/>
</dbReference>
<proteinExistence type="predicted"/>
<organism evidence="1 2">
    <name type="scientific">Streptococcus oralis</name>
    <dbReference type="NCBI Taxonomy" id="1303"/>
    <lineage>
        <taxon>Bacteria</taxon>
        <taxon>Bacillati</taxon>
        <taxon>Bacillota</taxon>
        <taxon>Bacilli</taxon>
        <taxon>Lactobacillales</taxon>
        <taxon>Streptococcaceae</taxon>
        <taxon>Streptococcus</taxon>
    </lineage>
</organism>
<dbReference type="RefSeq" id="WP_002876153.1">
    <property type="nucleotide sequence ID" value="NZ_JAHZPH010000001.1"/>
</dbReference>
<evidence type="ECO:0000313" key="1">
    <source>
        <dbReference type="EMBL" id="RSI66174.1"/>
    </source>
</evidence>
<reference evidence="1 2" key="1">
    <citation type="submission" date="2018-11" db="EMBL/GenBank/DDBJ databases">
        <title>Species Designations Belie Phenotypic and Genotypic Heterogeneity in Oral Streptococci.</title>
        <authorList>
            <person name="Velsko I."/>
        </authorList>
    </citation>
    <scope>NUCLEOTIDE SEQUENCE [LARGE SCALE GENOMIC DNA]</scope>
    <source>
        <strain evidence="1 2">BCC59</strain>
    </source>
</reference>
<accession>A0A3R9J6U1</accession>